<evidence type="ECO:0000313" key="9">
    <source>
        <dbReference type="EMBL" id="CAH1787640.1"/>
    </source>
</evidence>
<dbReference type="EMBL" id="CAIIXF020000006">
    <property type="protein sequence ID" value="CAH1787640.1"/>
    <property type="molecule type" value="Genomic_DNA"/>
</dbReference>
<dbReference type="InterPro" id="IPR011600">
    <property type="entry name" value="Pept_C14_caspase"/>
</dbReference>
<dbReference type="SUPFAM" id="SSF52129">
    <property type="entry name" value="Caspase-like"/>
    <property type="match status" value="1"/>
</dbReference>
<comment type="caution">
    <text evidence="9">The sequence shown here is derived from an EMBL/GenBank/DDBJ whole genome shotgun (WGS) entry which is preliminary data.</text>
</comment>
<dbReference type="InterPro" id="IPR001309">
    <property type="entry name" value="Pept_C14_p20"/>
</dbReference>
<reference evidence="9" key="1">
    <citation type="submission" date="2022-03" db="EMBL/GenBank/DDBJ databases">
        <authorList>
            <person name="Martin C."/>
        </authorList>
    </citation>
    <scope>NUCLEOTIDE SEQUENCE</scope>
</reference>
<dbReference type="GO" id="GO:0006915">
    <property type="term" value="P:apoptotic process"/>
    <property type="evidence" value="ECO:0007669"/>
    <property type="project" value="UniProtKB-KW"/>
</dbReference>
<dbReference type="Pfam" id="PF00656">
    <property type="entry name" value="Peptidase_C14"/>
    <property type="match status" value="1"/>
</dbReference>
<keyword evidence="5" id="KW-0788">Thiol protease</keyword>
<feature type="region of interest" description="Disordered" evidence="7">
    <location>
        <begin position="69"/>
        <end position="107"/>
    </location>
</feature>
<sequence length="162" mass="18037">ESKQSMHDMYESFVLAILSHGTVDAVYGVDNETVPYKEIYNYFNGENCKSLIGKPKIIIIQACQGKDEDGGVVPDGGEVKQDDNVDASSPSPSDLMDEKDYPDGAQKSPTMADFFIATATTQGQQSRSIKNQYSWQETNSRFPQSAEKEILFLPWPLNLRDS</sequence>
<name>A0A8S4P416_OWEFU</name>
<dbReference type="Proteomes" id="UP000749559">
    <property type="component" value="Unassembled WGS sequence"/>
</dbReference>
<dbReference type="InterPro" id="IPR029030">
    <property type="entry name" value="Caspase-like_dom_sf"/>
</dbReference>
<evidence type="ECO:0000256" key="4">
    <source>
        <dbReference type="ARBA" id="ARBA00022801"/>
    </source>
</evidence>
<dbReference type="InterPro" id="IPR033139">
    <property type="entry name" value="Caspase_cys_AS"/>
</dbReference>
<feature type="domain" description="Caspase family p20" evidence="8">
    <location>
        <begin position="1"/>
        <end position="67"/>
    </location>
</feature>
<keyword evidence="2" id="KW-0645">Protease</keyword>
<dbReference type="Gene3D" id="3.40.50.1460">
    <property type="match status" value="1"/>
</dbReference>
<dbReference type="PRINTS" id="PR00376">
    <property type="entry name" value="IL1BCENZYME"/>
</dbReference>
<comment type="similarity">
    <text evidence="1">Belongs to the peptidase C14A family.</text>
</comment>
<dbReference type="InterPro" id="IPR016129">
    <property type="entry name" value="Caspase_his_AS"/>
</dbReference>
<dbReference type="InterPro" id="IPR015917">
    <property type="entry name" value="Pept_C14A"/>
</dbReference>
<gene>
    <name evidence="9" type="ORF">OFUS_LOCUS13292</name>
</gene>
<dbReference type="PROSITE" id="PS50208">
    <property type="entry name" value="CASPASE_P20"/>
    <property type="match status" value="1"/>
</dbReference>
<evidence type="ECO:0000256" key="7">
    <source>
        <dbReference type="SAM" id="MobiDB-lite"/>
    </source>
</evidence>
<dbReference type="GO" id="GO:0004197">
    <property type="term" value="F:cysteine-type endopeptidase activity"/>
    <property type="evidence" value="ECO:0007669"/>
    <property type="project" value="InterPro"/>
</dbReference>
<proteinExistence type="inferred from homology"/>
<accession>A0A8S4P416</accession>
<evidence type="ECO:0000259" key="8">
    <source>
        <dbReference type="PROSITE" id="PS50208"/>
    </source>
</evidence>
<keyword evidence="10" id="KW-1185">Reference proteome</keyword>
<evidence type="ECO:0000313" key="10">
    <source>
        <dbReference type="Proteomes" id="UP000749559"/>
    </source>
</evidence>
<dbReference type="PROSITE" id="PS01122">
    <property type="entry name" value="CASPASE_CYS"/>
    <property type="match status" value="1"/>
</dbReference>
<dbReference type="PANTHER" id="PTHR47901">
    <property type="entry name" value="CASPASE RECRUITMENT DOMAIN-CONTAINING PROTEIN 18"/>
    <property type="match status" value="1"/>
</dbReference>
<feature type="non-terminal residue" evidence="9">
    <location>
        <position position="1"/>
    </location>
</feature>
<dbReference type="PROSITE" id="PS01121">
    <property type="entry name" value="CASPASE_HIS"/>
    <property type="match status" value="1"/>
</dbReference>
<dbReference type="SMART" id="SM00115">
    <property type="entry name" value="CASc"/>
    <property type="match status" value="1"/>
</dbReference>
<evidence type="ECO:0000256" key="2">
    <source>
        <dbReference type="ARBA" id="ARBA00022670"/>
    </source>
</evidence>
<evidence type="ECO:0000256" key="6">
    <source>
        <dbReference type="ARBA" id="ARBA00023145"/>
    </source>
</evidence>
<evidence type="ECO:0000256" key="3">
    <source>
        <dbReference type="ARBA" id="ARBA00022703"/>
    </source>
</evidence>
<dbReference type="OrthoDB" id="6286214at2759"/>
<dbReference type="InterPro" id="IPR002398">
    <property type="entry name" value="Pept_C14"/>
</dbReference>
<keyword evidence="3" id="KW-0053">Apoptosis</keyword>
<dbReference type="GO" id="GO:0006508">
    <property type="term" value="P:proteolysis"/>
    <property type="evidence" value="ECO:0007669"/>
    <property type="project" value="UniProtKB-KW"/>
</dbReference>
<protein>
    <recommendedName>
        <fullName evidence="8">Caspase family p20 domain-containing protein</fullName>
    </recommendedName>
</protein>
<dbReference type="AlphaFoldDB" id="A0A8S4P416"/>
<dbReference type="PANTHER" id="PTHR47901:SF8">
    <property type="entry name" value="CASPASE-3"/>
    <property type="match status" value="1"/>
</dbReference>
<organism evidence="9 10">
    <name type="scientific">Owenia fusiformis</name>
    <name type="common">Polychaete worm</name>
    <dbReference type="NCBI Taxonomy" id="6347"/>
    <lineage>
        <taxon>Eukaryota</taxon>
        <taxon>Metazoa</taxon>
        <taxon>Spiralia</taxon>
        <taxon>Lophotrochozoa</taxon>
        <taxon>Annelida</taxon>
        <taxon>Polychaeta</taxon>
        <taxon>Sedentaria</taxon>
        <taxon>Canalipalpata</taxon>
        <taxon>Sabellida</taxon>
        <taxon>Oweniida</taxon>
        <taxon>Oweniidae</taxon>
        <taxon>Owenia</taxon>
    </lineage>
</organism>
<keyword evidence="6" id="KW-0865">Zymogen</keyword>
<evidence type="ECO:0000256" key="5">
    <source>
        <dbReference type="ARBA" id="ARBA00022807"/>
    </source>
</evidence>
<evidence type="ECO:0000256" key="1">
    <source>
        <dbReference type="ARBA" id="ARBA00010134"/>
    </source>
</evidence>
<keyword evidence="4" id="KW-0378">Hydrolase</keyword>